<gene>
    <name evidence="1" type="ORF">GLOINDRAFT_17520</name>
</gene>
<sequence length="62" mass="6614">MSIKKHIATSPITYHWLIGLTESPGLTEFPGEGSFITGHYTDQSNSLLLVVGLTESPGEGTP</sequence>
<proteinExistence type="predicted"/>
<dbReference type="EMBL" id="KI276476">
    <property type="protein sequence ID" value="ESA21393.1"/>
    <property type="molecule type" value="Genomic_DNA"/>
</dbReference>
<reference evidence="1" key="1">
    <citation type="submission" date="2013-07" db="EMBL/GenBank/DDBJ databases">
        <title>The genome of an arbuscular mycorrhizal fungus provides insights into the evolution of the oldest plant symbiosis.</title>
        <authorList>
            <consortium name="DOE Joint Genome Institute"/>
            <person name="Tisserant E."/>
            <person name="Malbreil M."/>
            <person name="Kuo A."/>
            <person name="Kohler A."/>
            <person name="Symeonidi A."/>
            <person name="Balestrini R."/>
            <person name="Charron P."/>
            <person name="Duensing N."/>
            <person name="Frei-dit-Frey N."/>
            <person name="Gianinazzi-Pearson V."/>
            <person name="Gilbert B."/>
            <person name="Handa Y."/>
            <person name="Hijri M."/>
            <person name="Kaul R."/>
            <person name="Kawaguchi M."/>
            <person name="Krajinski F."/>
            <person name="Lammers P."/>
            <person name="Lapierre D."/>
            <person name="Masclaux F.G."/>
            <person name="Murat C."/>
            <person name="Morin E."/>
            <person name="Ndikumana S."/>
            <person name="Pagni M."/>
            <person name="Petitpierre D."/>
            <person name="Requena N."/>
            <person name="Rosikiewicz P."/>
            <person name="Riley R."/>
            <person name="Saito K."/>
            <person name="San Clemente H."/>
            <person name="Shapiro H."/>
            <person name="van Tuinen D."/>
            <person name="Becard G."/>
            <person name="Bonfante P."/>
            <person name="Paszkowski U."/>
            <person name="Shachar-Hill Y."/>
            <person name="Young J.P."/>
            <person name="Sanders I.R."/>
            <person name="Henrissat B."/>
            <person name="Rensing S.A."/>
            <person name="Grigoriev I.V."/>
            <person name="Corradi N."/>
            <person name="Roux C."/>
            <person name="Martin F."/>
        </authorList>
    </citation>
    <scope>NUCLEOTIDE SEQUENCE</scope>
    <source>
        <strain evidence="1">DAOM 197198</strain>
    </source>
</reference>
<name>U9US45_RHIID</name>
<dbReference type="HOGENOM" id="CLU_2905242_0_0_1"/>
<protein>
    <submittedName>
        <fullName evidence="1">Uncharacterized protein</fullName>
    </submittedName>
</protein>
<organism evidence="1">
    <name type="scientific">Rhizophagus irregularis (strain DAOM 181602 / DAOM 197198 / MUCL 43194)</name>
    <name type="common">Arbuscular mycorrhizal fungus</name>
    <name type="synonym">Glomus intraradices</name>
    <dbReference type="NCBI Taxonomy" id="747089"/>
    <lineage>
        <taxon>Eukaryota</taxon>
        <taxon>Fungi</taxon>
        <taxon>Fungi incertae sedis</taxon>
        <taxon>Mucoromycota</taxon>
        <taxon>Glomeromycotina</taxon>
        <taxon>Glomeromycetes</taxon>
        <taxon>Glomerales</taxon>
        <taxon>Glomeraceae</taxon>
        <taxon>Rhizophagus</taxon>
    </lineage>
</organism>
<evidence type="ECO:0000313" key="1">
    <source>
        <dbReference type="EMBL" id="ESA21393.1"/>
    </source>
</evidence>
<dbReference type="AlphaFoldDB" id="U9US45"/>
<accession>U9US45</accession>